<dbReference type="Pfam" id="PF12675">
    <property type="entry name" value="DUF3795"/>
    <property type="match status" value="1"/>
</dbReference>
<dbReference type="InterPro" id="IPR024227">
    <property type="entry name" value="DUF3795"/>
</dbReference>
<protein>
    <recommendedName>
        <fullName evidence="3">DUF3795 domain-containing protein</fullName>
    </recommendedName>
</protein>
<reference evidence="1 2" key="1">
    <citation type="submission" date="2014-02" db="EMBL/GenBank/DDBJ databases">
        <title>Kosmotoga genome sequencing.</title>
        <authorList>
            <person name="Pollo S.M."/>
            <person name="Charchuk R."/>
            <person name="Nesbo C.L."/>
        </authorList>
    </citation>
    <scope>NUCLEOTIDE SEQUENCE [LARGE SCALE GENOMIC DNA]</scope>
    <source>
        <strain evidence="1 2">S304</strain>
    </source>
</reference>
<evidence type="ECO:0000313" key="2">
    <source>
        <dbReference type="Proteomes" id="UP000077339"/>
    </source>
</evidence>
<dbReference type="STRING" id="1453497.AT15_03960"/>
<dbReference type="Proteomes" id="UP000077339">
    <property type="component" value="Unassembled WGS sequence"/>
</dbReference>
<evidence type="ECO:0008006" key="3">
    <source>
        <dbReference type="Google" id="ProtNLM"/>
    </source>
</evidence>
<dbReference type="RefSeq" id="WP_068348317.1">
    <property type="nucleotide sequence ID" value="NZ_JFHK01000020.1"/>
</dbReference>
<sequence length="111" mass="12723">MIACCGINCIECPAYIATINNDDAKRKETAKEWSEMFNADIKPEDINCEGCLSEGNVLFSHCYECSIRKCARGKRVKNCAYCSEFPCQMLSEFFDQVPEAKKNLEDIRKRF</sequence>
<dbReference type="PATRIC" id="fig|1453497.3.peg.784"/>
<dbReference type="OrthoDB" id="9803966at2"/>
<accession>A0A176JYX3</accession>
<keyword evidence="2" id="KW-1185">Reference proteome</keyword>
<proteinExistence type="predicted"/>
<name>A0A176JYX3_9BACT</name>
<evidence type="ECO:0000313" key="1">
    <source>
        <dbReference type="EMBL" id="OAA29154.1"/>
    </source>
</evidence>
<gene>
    <name evidence="1" type="ORF">AT15_03960</name>
</gene>
<comment type="caution">
    <text evidence="1">The sequence shown here is derived from an EMBL/GenBank/DDBJ whole genome shotgun (WGS) entry which is preliminary data.</text>
</comment>
<dbReference type="AlphaFoldDB" id="A0A176JYX3"/>
<dbReference type="EMBL" id="JFHK01000020">
    <property type="protein sequence ID" value="OAA29154.1"/>
    <property type="molecule type" value="Genomic_DNA"/>
</dbReference>
<organism evidence="1 2">
    <name type="scientific">Kosmotoga arenicorallina S304</name>
    <dbReference type="NCBI Taxonomy" id="1453497"/>
    <lineage>
        <taxon>Bacteria</taxon>
        <taxon>Thermotogati</taxon>
        <taxon>Thermotogota</taxon>
        <taxon>Thermotogae</taxon>
        <taxon>Kosmotogales</taxon>
        <taxon>Kosmotogaceae</taxon>
        <taxon>Kosmotoga</taxon>
    </lineage>
</organism>